<evidence type="ECO:0000313" key="2">
    <source>
        <dbReference type="EMBL" id="CAI9912587.1"/>
    </source>
</evidence>
<evidence type="ECO:0000313" key="3">
    <source>
        <dbReference type="EMBL" id="CAL5998335.1"/>
    </source>
</evidence>
<evidence type="ECO:0000256" key="1">
    <source>
        <dbReference type="SAM" id="Coils"/>
    </source>
</evidence>
<gene>
    <name evidence="3" type="ORF">HINF_LOCUS15682</name>
    <name evidence="2" type="ORF">HINF_LOCUS232</name>
</gene>
<comment type="caution">
    <text evidence="2">The sequence shown here is derived from an EMBL/GenBank/DDBJ whole genome shotgun (WGS) entry which is preliminary data.</text>
</comment>
<reference evidence="2" key="1">
    <citation type="submission" date="2023-06" db="EMBL/GenBank/DDBJ databases">
        <authorList>
            <person name="Kurt Z."/>
        </authorList>
    </citation>
    <scope>NUCLEOTIDE SEQUENCE</scope>
</reference>
<organism evidence="2">
    <name type="scientific">Hexamita inflata</name>
    <dbReference type="NCBI Taxonomy" id="28002"/>
    <lineage>
        <taxon>Eukaryota</taxon>
        <taxon>Metamonada</taxon>
        <taxon>Diplomonadida</taxon>
        <taxon>Hexamitidae</taxon>
        <taxon>Hexamitinae</taxon>
        <taxon>Hexamita</taxon>
    </lineage>
</organism>
<dbReference type="EMBL" id="CATOUU010000003">
    <property type="protein sequence ID" value="CAI9912587.1"/>
    <property type="molecule type" value="Genomic_DNA"/>
</dbReference>
<dbReference type="EMBL" id="CAXDID020000038">
    <property type="protein sequence ID" value="CAL5998335.1"/>
    <property type="molecule type" value="Genomic_DNA"/>
</dbReference>
<reference evidence="3 4" key="2">
    <citation type="submission" date="2024-07" db="EMBL/GenBank/DDBJ databases">
        <authorList>
            <person name="Akdeniz Z."/>
        </authorList>
    </citation>
    <scope>NUCLEOTIDE SEQUENCE [LARGE SCALE GENOMIC DNA]</scope>
</reference>
<dbReference type="AlphaFoldDB" id="A0AA86N3Z5"/>
<dbReference type="Proteomes" id="UP001642409">
    <property type="component" value="Unassembled WGS sequence"/>
</dbReference>
<accession>A0AA86N3Z5</accession>
<keyword evidence="4" id="KW-1185">Reference proteome</keyword>
<protein>
    <submittedName>
        <fullName evidence="3">Hypothetical_protein</fullName>
    </submittedName>
</protein>
<keyword evidence="1" id="KW-0175">Coiled coil</keyword>
<evidence type="ECO:0000313" key="4">
    <source>
        <dbReference type="Proteomes" id="UP001642409"/>
    </source>
</evidence>
<feature type="coiled-coil region" evidence="1">
    <location>
        <begin position="28"/>
        <end position="93"/>
    </location>
</feature>
<name>A0AA86N3Z5_9EUKA</name>
<sequence>MPDTFLIEEDFESLRAQFESAIYSPVPASQLEDQLKNQIIEVKQQIDELQKQFTAANQTGRKLSDLETAYRMRQNAQQDYERLSAKCKAENDAHAAAVYKLKQQIDQQTSQGNFLLDQEQLKSEAAYSQQKQQQFLQQQKDLLLQEATPIQKLFVKMESLVPRQVNLSENVNKLKQFVPNLNQENKTEVVRELSTVLTKLIVDERFAKQIQNIFVQCSENDPRLRKAVQYILQCQLSTPVVELIINNTQKVVESYQVDEKLIWLVFDFVVHNKQVRIDGEDVVVV</sequence>
<proteinExistence type="predicted"/>